<evidence type="ECO:0000259" key="2">
    <source>
        <dbReference type="Pfam" id="PF00248"/>
    </source>
</evidence>
<dbReference type="SUPFAM" id="SSF51430">
    <property type="entry name" value="NAD(P)-linked oxidoreductase"/>
    <property type="match status" value="1"/>
</dbReference>
<dbReference type="Pfam" id="PF00248">
    <property type="entry name" value="Aldo_ket_red"/>
    <property type="match status" value="1"/>
</dbReference>
<sequence length="342" mass="38293">MVVALRTRQLGKNGPQVPALGFGLMGLSAWYGDFPSDEERFAILDRAHELGETFWDSADIYQDSEDLVGKWFARTGKRNDIFLSTKFAFRWKEGELPTITGNAAYVKEACAKSLKRLGVDHIDLYYYHRVDTTVPIEETVGAMSELVKEGKVKYLALSSCSADTLRRAYAVHPIHAIQVEYSPFCLEIETPEIGILEACRELGVAIIAYCPLGRGMLTGVYTSPDDFQEGDMRKATPLLQAKNFETNYKLVQKISAIGKKRNVTPGQMSLAWIMAQGEDFIPIPGTKKIKYLEENLGSLDFTLTAEEVQEIRDLCNTREIAGSLDPDWVDNPSFQDTPPMKN</sequence>
<organism evidence="3 4">
    <name type="scientific">Discina gigas</name>
    <dbReference type="NCBI Taxonomy" id="1032678"/>
    <lineage>
        <taxon>Eukaryota</taxon>
        <taxon>Fungi</taxon>
        <taxon>Dikarya</taxon>
        <taxon>Ascomycota</taxon>
        <taxon>Pezizomycotina</taxon>
        <taxon>Pezizomycetes</taxon>
        <taxon>Pezizales</taxon>
        <taxon>Discinaceae</taxon>
        <taxon>Discina</taxon>
    </lineage>
</organism>
<feature type="domain" description="NADP-dependent oxidoreductase" evidence="2">
    <location>
        <begin position="20"/>
        <end position="314"/>
    </location>
</feature>
<dbReference type="Gene3D" id="3.20.20.100">
    <property type="entry name" value="NADP-dependent oxidoreductase domain"/>
    <property type="match status" value="1"/>
</dbReference>
<dbReference type="PRINTS" id="PR00069">
    <property type="entry name" value="ALDKETRDTASE"/>
</dbReference>
<keyword evidence="1" id="KW-0560">Oxidoreductase</keyword>
<evidence type="ECO:0000256" key="1">
    <source>
        <dbReference type="ARBA" id="ARBA00023002"/>
    </source>
</evidence>
<evidence type="ECO:0000313" key="4">
    <source>
        <dbReference type="Proteomes" id="UP001447188"/>
    </source>
</evidence>
<dbReference type="EMBL" id="JBBBZM010000238">
    <property type="protein sequence ID" value="KAL0631519.1"/>
    <property type="molecule type" value="Genomic_DNA"/>
</dbReference>
<dbReference type="InterPro" id="IPR036812">
    <property type="entry name" value="NAD(P)_OxRdtase_dom_sf"/>
</dbReference>
<proteinExistence type="predicted"/>
<name>A0ABR3G6G4_9PEZI</name>
<dbReference type="InterPro" id="IPR023210">
    <property type="entry name" value="NADP_OxRdtase_dom"/>
</dbReference>
<dbReference type="Proteomes" id="UP001447188">
    <property type="component" value="Unassembled WGS sequence"/>
</dbReference>
<gene>
    <name evidence="3" type="ORF">Q9L58_009604</name>
</gene>
<reference evidence="3 4" key="1">
    <citation type="submission" date="2024-02" db="EMBL/GenBank/DDBJ databases">
        <title>Discinaceae phylogenomics.</title>
        <authorList>
            <person name="Dirks A.C."/>
            <person name="James T.Y."/>
        </authorList>
    </citation>
    <scope>NUCLEOTIDE SEQUENCE [LARGE SCALE GENOMIC DNA]</scope>
    <source>
        <strain evidence="3 4">ACD0624</strain>
    </source>
</reference>
<dbReference type="InterPro" id="IPR020471">
    <property type="entry name" value="AKR"/>
</dbReference>
<dbReference type="InterPro" id="IPR050791">
    <property type="entry name" value="Aldo-Keto_reductase"/>
</dbReference>
<dbReference type="PANTHER" id="PTHR43625">
    <property type="entry name" value="AFLATOXIN B1 ALDEHYDE REDUCTASE"/>
    <property type="match status" value="1"/>
</dbReference>
<evidence type="ECO:0000313" key="3">
    <source>
        <dbReference type="EMBL" id="KAL0631519.1"/>
    </source>
</evidence>
<accession>A0ABR3G6G4</accession>
<comment type="caution">
    <text evidence="3">The sequence shown here is derived from an EMBL/GenBank/DDBJ whole genome shotgun (WGS) entry which is preliminary data.</text>
</comment>
<dbReference type="PANTHER" id="PTHR43625:SF40">
    <property type="entry name" value="ALDO-KETO REDUCTASE YAKC [NADP(+)]"/>
    <property type="match status" value="1"/>
</dbReference>
<protein>
    <recommendedName>
        <fullName evidence="2">NADP-dependent oxidoreductase domain-containing protein</fullName>
    </recommendedName>
</protein>
<keyword evidence="4" id="KW-1185">Reference proteome</keyword>